<reference evidence="3" key="2">
    <citation type="submission" date="2020-05" db="UniProtKB">
        <authorList>
            <consortium name="EnsemblMetazoa"/>
        </authorList>
    </citation>
    <scope>IDENTIFICATION</scope>
    <source>
        <strain evidence="3">Epiroticus2</strain>
    </source>
</reference>
<feature type="compositionally biased region" description="Basic and acidic residues" evidence="1">
    <location>
        <begin position="23"/>
        <end position="34"/>
    </location>
</feature>
<accession>A0A182P4E2</accession>
<feature type="transmembrane region" description="Helical" evidence="2">
    <location>
        <begin position="56"/>
        <end position="74"/>
    </location>
</feature>
<reference evidence="4" key="1">
    <citation type="submission" date="2013-03" db="EMBL/GenBank/DDBJ databases">
        <title>The Genome Sequence of Anopheles epiroticus epiroticus2.</title>
        <authorList>
            <consortium name="The Broad Institute Genomics Platform"/>
            <person name="Neafsey D.E."/>
            <person name="Howell P."/>
            <person name="Walker B."/>
            <person name="Young S.K."/>
            <person name="Zeng Q."/>
            <person name="Gargeya S."/>
            <person name="Fitzgerald M."/>
            <person name="Haas B."/>
            <person name="Abouelleil A."/>
            <person name="Allen A.W."/>
            <person name="Alvarado L."/>
            <person name="Arachchi H.M."/>
            <person name="Berlin A.M."/>
            <person name="Chapman S.B."/>
            <person name="Gainer-Dewar J."/>
            <person name="Goldberg J."/>
            <person name="Griggs A."/>
            <person name="Gujja S."/>
            <person name="Hansen M."/>
            <person name="Howarth C."/>
            <person name="Imamovic A."/>
            <person name="Ireland A."/>
            <person name="Larimer J."/>
            <person name="McCowan C."/>
            <person name="Murphy C."/>
            <person name="Pearson M."/>
            <person name="Poon T.W."/>
            <person name="Priest M."/>
            <person name="Roberts A."/>
            <person name="Saif S."/>
            <person name="Shea T."/>
            <person name="Sisk P."/>
            <person name="Sykes S."/>
            <person name="Wortman J."/>
            <person name="Nusbaum C."/>
            <person name="Birren B."/>
        </authorList>
    </citation>
    <scope>NUCLEOTIDE SEQUENCE [LARGE SCALE GENOMIC DNA]</scope>
    <source>
        <strain evidence="4">Epiroticus2</strain>
    </source>
</reference>
<feature type="region of interest" description="Disordered" evidence="1">
    <location>
        <begin position="1"/>
        <end position="48"/>
    </location>
</feature>
<dbReference type="Proteomes" id="UP000075885">
    <property type="component" value="Unassembled WGS sequence"/>
</dbReference>
<name>A0A182P4E2_9DIPT</name>
<evidence type="ECO:0000256" key="2">
    <source>
        <dbReference type="SAM" id="Phobius"/>
    </source>
</evidence>
<keyword evidence="4" id="KW-1185">Reference proteome</keyword>
<keyword evidence="2" id="KW-0812">Transmembrane</keyword>
<organism evidence="3 4">
    <name type="scientific">Anopheles epiroticus</name>
    <dbReference type="NCBI Taxonomy" id="199890"/>
    <lineage>
        <taxon>Eukaryota</taxon>
        <taxon>Metazoa</taxon>
        <taxon>Ecdysozoa</taxon>
        <taxon>Arthropoda</taxon>
        <taxon>Hexapoda</taxon>
        <taxon>Insecta</taxon>
        <taxon>Pterygota</taxon>
        <taxon>Neoptera</taxon>
        <taxon>Endopterygota</taxon>
        <taxon>Diptera</taxon>
        <taxon>Nematocera</taxon>
        <taxon>Culicoidea</taxon>
        <taxon>Culicidae</taxon>
        <taxon>Anophelinae</taxon>
        <taxon>Anopheles</taxon>
    </lineage>
</organism>
<proteinExistence type="predicted"/>
<evidence type="ECO:0000313" key="4">
    <source>
        <dbReference type="Proteomes" id="UP000075885"/>
    </source>
</evidence>
<protein>
    <submittedName>
        <fullName evidence="3">Uncharacterized protein</fullName>
    </submittedName>
</protein>
<dbReference type="EnsemblMetazoa" id="AEPI001778-RA">
    <property type="protein sequence ID" value="AEPI001778-PA"/>
    <property type="gene ID" value="AEPI001778"/>
</dbReference>
<keyword evidence="2" id="KW-1133">Transmembrane helix</keyword>
<evidence type="ECO:0000313" key="3">
    <source>
        <dbReference type="EnsemblMetazoa" id="AEPI001778-PA"/>
    </source>
</evidence>
<keyword evidence="2" id="KW-0472">Membrane</keyword>
<sequence length="96" mass="10553">MSRPVPVLLQRYTEDDDDDDDTNGNRERNDRDGGAHPQRRVVHQPAPYGSGTARKISAFAYFTIAVVLLVNGYFGSGHGADGTAAARWFSARSEKK</sequence>
<evidence type="ECO:0000256" key="1">
    <source>
        <dbReference type="SAM" id="MobiDB-lite"/>
    </source>
</evidence>
<dbReference type="AlphaFoldDB" id="A0A182P4E2"/>
<dbReference type="VEuPathDB" id="VectorBase:AEPI001778"/>